<dbReference type="Pfam" id="PF13377">
    <property type="entry name" value="Peripla_BP_3"/>
    <property type="match status" value="1"/>
</dbReference>
<gene>
    <name evidence="6" type="ORF">BW737_006790</name>
</gene>
<protein>
    <submittedName>
        <fullName evidence="6">LacI family transcriptional regulator</fullName>
    </submittedName>
</protein>
<dbReference type="SUPFAM" id="SSF47413">
    <property type="entry name" value="lambda repressor-like DNA-binding domains"/>
    <property type="match status" value="1"/>
</dbReference>
<feature type="region of interest" description="Disordered" evidence="4">
    <location>
        <begin position="1"/>
        <end position="31"/>
    </location>
</feature>
<evidence type="ECO:0000313" key="6">
    <source>
        <dbReference type="EMBL" id="PHP52817.1"/>
    </source>
</evidence>
<reference evidence="6 7" key="1">
    <citation type="submission" date="2017-10" db="EMBL/GenBank/DDBJ databases">
        <title>Draft genome sequence of cellulolytic Actinomyces sp CtC72 isolated from cattle rumen fluid.</title>
        <authorList>
            <person name="Joshi A.J."/>
            <person name="Vasudevan G."/>
            <person name="Lanjekar V.B."/>
            <person name="Hivarkar S."/>
            <person name="Engineer A."/>
            <person name="Pore S.D."/>
            <person name="Dhakephalkar P.K."/>
            <person name="Dagar S."/>
        </authorList>
    </citation>
    <scope>NUCLEOTIDE SEQUENCE [LARGE SCALE GENOMIC DNA]</scope>
    <source>
        <strain evidence="7">CtC72</strain>
    </source>
</reference>
<sequence>MASECENKRKQRFTPKKAPMTRPRSSGPTQAAVAARAGVSVATVSKALRADPVISTPTRTAVLAAARELGYRTPITALPGTPADNATRPVTAVFDTVDTQYAAYVLRGLLEEAELDGVWLRVRHIGSSMDQLDQAHLRTWERSVLEVMPSSYGVVLVTTGVTSAMVEASGEQQIPLVAIDPATAVPEGTSSIGATNHRGGQQAVAHLLDLGHRRIGIITGPTGSIPANERVAGYRSALATAGIAPEPELVRTGRFDYDSGLVHGGHLLDLDAPPTAVIACCDAAAVGVIEAARRRGLRVPENLSVVGFDDTLTATVCSPRLTTVHQPLVDIGAEAMRTVIRLATSRGSRALSPIELATSLVVRDSTAPPLHP</sequence>
<dbReference type="Gene3D" id="1.10.260.40">
    <property type="entry name" value="lambda repressor-like DNA-binding domains"/>
    <property type="match status" value="1"/>
</dbReference>
<dbReference type="InterPro" id="IPR046335">
    <property type="entry name" value="LacI/GalR-like_sensor"/>
</dbReference>
<dbReference type="CDD" id="cd01392">
    <property type="entry name" value="HTH_LacI"/>
    <property type="match status" value="1"/>
</dbReference>
<dbReference type="PANTHER" id="PTHR30146">
    <property type="entry name" value="LACI-RELATED TRANSCRIPTIONAL REPRESSOR"/>
    <property type="match status" value="1"/>
</dbReference>
<dbReference type="InterPro" id="IPR000843">
    <property type="entry name" value="HTH_LacI"/>
</dbReference>
<dbReference type="SMART" id="SM00354">
    <property type="entry name" value="HTH_LACI"/>
    <property type="match status" value="1"/>
</dbReference>
<keyword evidence="3" id="KW-0804">Transcription</keyword>
<keyword evidence="1" id="KW-0805">Transcription regulation</keyword>
<evidence type="ECO:0000313" key="7">
    <source>
        <dbReference type="Proteomes" id="UP000194577"/>
    </source>
</evidence>
<comment type="caution">
    <text evidence="6">The sequence shown here is derived from an EMBL/GenBank/DDBJ whole genome shotgun (WGS) entry which is preliminary data.</text>
</comment>
<evidence type="ECO:0000259" key="5">
    <source>
        <dbReference type="PROSITE" id="PS50932"/>
    </source>
</evidence>
<feature type="domain" description="HTH lacI-type" evidence="5">
    <location>
        <begin position="28"/>
        <end position="80"/>
    </location>
</feature>
<dbReference type="InterPro" id="IPR010982">
    <property type="entry name" value="Lambda_DNA-bd_dom_sf"/>
</dbReference>
<evidence type="ECO:0000256" key="2">
    <source>
        <dbReference type="ARBA" id="ARBA00023125"/>
    </source>
</evidence>
<evidence type="ECO:0000256" key="1">
    <source>
        <dbReference type="ARBA" id="ARBA00023015"/>
    </source>
</evidence>
<proteinExistence type="predicted"/>
<keyword evidence="2" id="KW-0238">DNA-binding</keyword>
<keyword evidence="7" id="KW-1185">Reference proteome</keyword>
<accession>A0ABX4MBH5</accession>
<dbReference type="Gene3D" id="3.40.50.2300">
    <property type="match status" value="2"/>
</dbReference>
<name>A0ABX4MBH5_9ACTO</name>
<dbReference type="Proteomes" id="UP000194577">
    <property type="component" value="Unassembled WGS sequence"/>
</dbReference>
<evidence type="ECO:0000256" key="4">
    <source>
        <dbReference type="SAM" id="MobiDB-lite"/>
    </source>
</evidence>
<dbReference type="SUPFAM" id="SSF53822">
    <property type="entry name" value="Periplasmic binding protein-like I"/>
    <property type="match status" value="1"/>
</dbReference>
<organism evidence="6 7">
    <name type="scientific">Actinomyces ruminis</name>
    <dbReference type="NCBI Taxonomy" id="1937003"/>
    <lineage>
        <taxon>Bacteria</taxon>
        <taxon>Bacillati</taxon>
        <taxon>Actinomycetota</taxon>
        <taxon>Actinomycetes</taxon>
        <taxon>Actinomycetales</taxon>
        <taxon>Actinomycetaceae</taxon>
        <taxon>Actinomyces</taxon>
    </lineage>
</organism>
<dbReference type="PANTHER" id="PTHR30146:SF153">
    <property type="entry name" value="LACTOSE OPERON REPRESSOR"/>
    <property type="match status" value="1"/>
</dbReference>
<dbReference type="PROSITE" id="PS50932">
    <property type="entry name" value="HTH_LACI_2"/>
    <property type="match status" value="1"/>
</dbReference>
<dbReference type="EMBL" id="MTPX02000040">
    <property type="protein sequence ID" value="PHP52817.1"/>
    <property type="molecule type" value="Genomic_DNA"/>
</dbReference>
<dbReference type="Pfam" id="PF00356">
    <property type="entry name" value="LacI"/>
    <property type="match status" value="1"/>
</dbReference>
<dbReference type="InterPro" id="IPR028082">
    <property type="entry name" value="Peripla_BP_I"/>
</dbReference>
<evidence type="ECO:0000256" key="3">
    <source>
        <dbReference type="ARBA" id="ARBA00023163"/>
    </source>
</evidence>